<dbReference type="OrthoDB" id="3626437at2"/>
<dbReference type="EMBL" id="SOHE01000068">
    <property type="protein sequence ID" value="TFD47073.1"/>
    <property type="molecule type" value="Genomic_DNA"/>
</dbReference>
<gene>
    <name evidence="2" type="ORF">E3T55_15860</name>
</gene>
<proteinExistence type="predicted"/>
<reference evidence="2 3" key="1">
    <citation type="submission" date="2019-03" db="EMBL/GenBank/DDBJ databases">
        <title>Genomics of glacier-inhabiting Cryobacterium strains.</title>
        <authorList>
            <person name="Liu Q."/>
            <person name="Xin Y.-H."/>
        </authorList>
    </citation>
    <scope>NUCLEOTIDE SEQUENCE [LARGE SCALE GENOMIC DNA]</scope>
    <source>
        <strain evidence="2 3">Hh14</strain>
    </source>
</reference>
<dbReference type="AlphaFoldDB" id="A0A4R8ZV40"/>
<dbReference type="InterPro" id="IPR001387">
    <property type="entry name" value="Cro/C1-type_HTH"/>
</dbReference>
<comment type="caution">
    <text evidence="2">The sequence shown here is derived from an EMBL/GenBank/DDBJ whole genome shotgun (WGS) entry which is preliminary data.</text>
</comment>
<evidence type="ECO:0000259" key="1">
    <source>
        <dbReference type="PROSITE" id="PS50943"/>
    </source>
</evidence>
<organism evidence="2 3">
    <name type="scientific">Cryobacterium frigoriphilum</name>
    <dbReference type="NCBI Taxonomy" id="1259150"/>
    <lineage>
        <taxon>Bacteria</taxon>
        <taxon>Bacillati</taxon>
        <taxon>Actinomycetota</taxon>
        <taxon>Actinomycetes</taxon>
        <taxon>Micrococcales</taxon>
        <taxon>Microbacteriaceae</taxon>
        <taxon>Cryobacterium</taxon>
    </lineage>
</organism>
<evidence type="ECO:0000313" key="3">
    <source>
        <dbReference type="Proteomes" id="UP000297447"/>
    </source>
</evidence>
<feature type="domain" description="HTH cro/C1-type" evidence="1">
    <location>
        <begin position="57"/>
        <end position="75"/>
    </location>
</feature>
<dbReference type="Pfam" id="PF13443">
    <property type="entry name" value="HTH_26"/>
    <property type="match status" value="1"/>
</dbReference>
<protein>
    <submittedName>
        <fullName evidence="2">XRE family transcriptional regulator</fullName>
    </submittedName>
</protein>
<sequence>MTRQRRMVSYQWRLREVMAAHKLYATTELVPLLAERGIVLSASQVHRLVTTIPERLSLPVLAALCDIFDVTPAELIPTDAVNVGVRKIAAGDRPATAPDIGELRPVRARIVHPGE</sequence>
<dbReference type="InterPro" id="IPR010982">
    <property type="entry name" value="Lambda_DNA-bd_dom_sf"/>
</dbReference>
<accession>A0A4R8ZV40</accession>
<evidence type="ECO:0000313" key="2">
    <source>
        <dbReference type="EMBL" id="TFD47073.1"/>
    </source>
</evidence>
<keyword evidence="3" id="KW-1185">Reference proteome</keyword>
<dbReference type="Gene3D" id="1.10.260.40">
    <property type="entry name" value="lambda repressor-like DNA-binding domains"/>
    <property type="match status" value="1"/>
</dbReference>
<dbReference type="PROSITE" id="PS50943">
    <property type="entry name" value="HTH_CROC1"/>
    <property type="match status" value="1"/>
</dbReference>
<name>A0A4R8ZV40_9MICO</name>
<dbReference type="GO" id="GO:0003677">
    <property type="term" value="F:DNA binding"/>
    <property type="evidence" value="ECO:0007669"/>
    <property type="project" value="InterPro"/>
</dbReference>
<dbReference type="Proteomes" id="UP000297447">
    <property type="component" value="Unassembled WGS sequence"/>
</dbReference>